<evidence type="ECO:0000313" key="2">
    <source>
        <dbReference type="Proteomes" id="UP000001307"/>
    </source>
</evidence>
<gene>
    <name evidence="1" type="ORF">GSOID_T00000350001</name>
</gene>
<dbReference type="InParanoid" id="E4WRH5"/>
<dbReference type="Proteomes" id="UP000001307">
    <property type="component" value="Unassembled WGS sequence"/>
</dbReference>
<name>E4WRH5_OIKDI</name>
<reference evidence="1" key="1">
    <citation type="journal article" date="2010" name="Science">
        <title>Plasticity of animal genome architecture unmasked by rapid evolution of a pelagic tunicate.</title>
        <authorList>
            <person name="Denoeud F."/>
            <person name="Henriet S."/>
            <person name="Mungpakdee S."/>
            <person name="Aury J.M."/>
            <person name="Da Silva C."/>
            <person name="Brinkmann H."/>
            <person name="Mikhaleva J."/>
            <person name="Olsen L.C."/>
            <person name="Jubin C."/>
            <person name="Canestro C."/>
            <person name="Bouquet J.M."/>
            <person name="Danks G."/>
            <person name="Poulain J."/>
            <person name="Campsteijn C."/>
            <person name="Adamski M."/>
            <person name="Cross I."/>
            <person name="Yadetie F."/>
            <person name="Muffato M."/>
            <person name="Louis A."/>
            <person name="Butcher S."/>
            <person name="Tsagkogeorga G."/>
            <person name="Konrad A."/>
            <person name="Singh S."/>
            <person name="Jensen M.F."/>
            <person name="Cong E.H."/>
            <person name="Eikeseth-Otteraa H."/>
            <person name="Noel B."/>
            <person name="Anthouard V."/>
            <person name="Porcel B.M."/>
            <person name="Kachouri-Lafond R."/>
            <person name="Nishino A."/>
            <person name="Ugolini M."/>
            <person name="Chourrout P."/>
            <person name="Nishida H."/>
            <person name="Aasland R."/>
            <person name="Huzurbazar S."/>
            <person name="Westhof E."/>
            <person name="Delsuc F."/>
            <person name="Lehrach H."/>
            <person name="Reinhardt R."/>
            <person name="Weissenbach J."/>
            <person name="Roy S.W."/>
            <person name="Artiguenave F."/>
            <person name="Postlethwait J.H."/>
            <person name="Manak J.R."/>
            <person name="Thompson E.M."/>
            <person name="Jaillon O."/>
            <person name="Du Pasquier L."/>
            <person name="Boudinot P."/>
            <person name="Liberles D.A."/>
            <person name="Volff J.N."/>
            <person name="Philippe H."/>
            <person name="Lenhard B."/>
            <person name="Roest Crollius H."/>
            <person name="Wincker P."/>
            <person name="Chourrout D."/>
        </authorList>
    </citation>
    <scope>NUCLEOTIDE SEQUENCE [LARGE SCALE GENOMIC DNA]</scope>
</reference>
<accession>E4WRH5</accession>
<proteinExistence type="predicted"/>
<protein>
    <submittedName>
        <fullName evidence="1">Uncharacterized protein</fullName>
    </submittedName>
</protein>
<sequence>MDFHKRASFEFLRAENKVEIEIPPSYKSPNGDVLTCSGTNHPALFTNNFTLMDLSHPVEGLLEISEDDVLSVFVRLYHRSPVIPAAIRKIDGHIFCWMDKPIQNLTRGHPVAIYIRKEQFGIDWEQSDDQSMEMLLIGGACIHSAGISLWEMQNFKLQPFRKHPFWANMLHRKDYQVGIPPSSLNLSYALAYRDHVDHLKRHRP</sequence>
<keyword evidence="2" id="KW-1185">Reference proteome</keyword>
<dbReference type="OrthoDB" id="10297393at2759"/>
<evidence type="ECO:0000313" key="1">
    <source>
        <dbReference type="EMBL" id="CBY20356.1"/>
    </source>
</evidence>
<organism evidence="1">
    <name type="scientific">Oikopleura dioica</name>
    <name type="common">Tunicate</name>
    <dbReference type="NCBI Taxonomy" id="34765"/>
    <lineage>
        <taxon>Eukaryota</taxon>
        <taxon>Metazoa</taxon>
        <taxon>Chordata</taxon>
        <taxon>Tunicata</taxon>
        <taxon>Appendicularia</taxon>
        <taxon>Copelata</taxon>
        <taxon>Oikopleuridae</taxon>
        <taxon>Oikopleura</taxon>
    </lineage>
</organism>
<dbReference type="EMBL" id="FN653015">
    <property type="protein sequence ID" value="CBY20356.1"/>
    <property type="molecule type" value="Genomic_DNA"/>
</dbReference>
<dbReference type="AlphaFoldDB" id="E4WRH5"/>